<feature type="region of interest" description="Disordered" evidence="1">
    <location>
        <begin position="35"/>
        <end position="54"/>
    </location>
</feature>
<dbReference type="AlphaFoldDB" id="A0A2H9TC75"/>
<organism evidence="3">
    <name type="scientific">invertebrate metagenome</name>
    <dbReference type="NCBI Taxonomy" id="1711999"/>
    <lineage>
        <taxon>unclassified sequences</taxon>
        <taxon>metagenomes</taxon>
        <taxon>organismal metagenomes</taxon>
    </lineage>
</organism>
<evidence type="ECO:0000256" key="1">
    <source>
        <dbReference type="SAM" id="MobiDB-lite"/>
    </source>
</evidence>
<feature type="compositionally biased region" description="Polar residues" evidence="1">
    <location>
        <begin position="39"/>
        <end position="54"/>
    </location>
</feature>
<protein>
    <submittedName>
        <fullName evidence="3">Uncharacterized protein</fullName>
    </submittedName>
</protein>
<gene>
    <name evidence="3" type="ORF">CI610_00214</name>
</gene>
<keyword evidence="2" id="KW-1133">Transmembrane helix</keyword>
<evidence type="ECO:0000313" key="3">
    <source>
        <dbReference type="EMBL" id="PJE80789.1"/>
    </source>
</evidence>
<comment type="caution">
    <text evidence="3">The sequence shown here is derived from an EMBL/GenBank/DDBJ whole genome shotgun (WGS) entry which is preliminary data.</text>
</comment>
<reference evidence="3" key="1">
    <citation type="journal article" date="2017" name="Appl. Environ. Microbiol.">
        <title>Molecular characterization of an Endozoicomonas-like organism causing infection in king scallop Pecten maximus L.</title>
        <authorList>
            <person name="Cano I."/>
            <person name="van Aerle R."/>
            <person name="Ross S."/>
            <person name="Verner-Jeffreys D.W."/>
            <person name="Paley R.K."/>
            <person name="Rimmer G."/>
            <person name="Ryder D."/>
            <person name="Hooper P."/>
            <person name="Stone D."/>
            <person name="Feist S.W."/>
        </authorList>
    </citation>
    <scope>NUCLEOTIDE SEQUENCE</scope>
</reference>
<name>A0A2H9TC75_9ZZZZ</name>
<proteinExistence type="predicted"/>
<evidence type="ECO:0000256" key="2">
    <source>
        <dbReference type="SAM" id="Phobius"/>
    </source>
</evidence>
<keyword evidence="2" id="KW-0812">Transmembrane</keyword>
<dbReference type="EMBL" id="NSIT01000005">
    <property type="protein sequence ID" value="PJE80789.1"/>
    <property type="molecule type" value="Genomic_DNA"/>
</dbReference>
<sequence>MQTSAKYFFISYAITVICSFTSSMLWAMPPKHNKDKSAHSQNFPHESQDGQAESTLTELDETFHSTISGQFNLKIKEAKQSAQTTLRNTGFDWTESLSSRFVNLSDDIKSFITKIVVSEIAAPNYAPFNGIHRNYMRHRLLSVPAAMERDGEWCEIPESEHYKLFNLINLWLPDIALNAELGNQSSDYETYFTPPTDTFLKKIYSEMVEKCFQALFEHIIEISTDDIIYNTKSGLESLFRDQSRDRIELTEIYQRAFKKALFEFSKISSKTVTIFLAGRQEDTESWKKSLMKENTGNEKFHLEMKAGKDMAMVAQNLANKCPNRQVALVNTIKSIGIGNHYLYDRADGISMDENIHLRLRKDCHPVIYLINQGSNEKHHLRAKTVTSWVKEILKHL</sequence>
<keyword evidence="2" id="KW-0472">Membrane</keyword>
<feature type="transmembrane region" description="Helical" evidence="2">
    <location>
        <begin position="7"/>
        <end position="28"/>
    </location>
</feature>
<accession>A0A2H9TC75</accession>